<dbReference type="EC" id="2.7.13.3" evidence="3"/>
<dbReference type="InterPro" id="IPR018060">
    <property type="entry name" value="HTH_AraC"/>
</dbReference>
<keyword evidence="13" id="KW-0472">Membrane</keyword>
<evidence type="ECO:0000256" key="12">
    <source>
        <dbReference type="ARBA" id="ARBA00023125"/>
    </source>
</evidence>
<feature type="region of interest" description="Disordered" evidence="16">
    <location>
        <begin position="1266"/>
        <end position="1296"/>
    </location>
</feature>
<evidence type="ECO:0000256" key="9">
    <source>
        <dbReference type="ARBA" id="ARBA00022840"/>
    </source>
</evidence>
<dbReference type="FunFam" id="3.30.565.10:FF:000023">
    <property type="entry name" value="PAS domain-containing sensor histidine kinase"/>
    <property type="match status" value="1"/>
</dbReference>
<keyword evidence="12" id="KW-0238">DNA-binding</keyword>
<dbReference type="GO" id="GO:0005524">
    <property type="term" value="F:ATP binding"/>
    <property type="evidence" value="ECO:0007669"/>
    <property type="project" value="UniProtKB-KW"/>
</dbReference>
<evidence type="ECO:0000256" key="15">
    <source>
        <dbReference type="PROSITE-ProRule" id="PRU00169"/>
    </source>
</evidence>
<dbReference type="InterPro" id="IPR036097">
    <property type="entry name" value="HisK_dim/P_sf"/>
</dbReference>
<keyword evidence="6" id="KW-0808">Transferase</keyword>
<dbReference type="SMART" id="SM00387">
    <property type="entry name" value="HATPase_c"/>
    <property type="match status" value="1"/>
</dbReference>
<feature type="domain" description="Response regulatory" evidence="20">
    <location>
        <begin position="1140"/>
        <end position="1255"/>
    </location>
</feature>
<evidence type="ECO:0000256" key="5">
    <source>
        <dbReference type="ARBA" id="ARBA00022553"/>
    </source>
</evidence>
<dbReference type="InterPro" id="IPR011006">
    <property type="entry name" value="CheY-like_superfamily"/>
</dbReference>
<keyword evidence="5 15" id="KW-0597">Phosphoprotein</keyword>
<dbReference type="RefSeq" id="WP_098063267.1">
    <property type="nucleotide sequence ID" value="NZ_PDEP01000017.1"/>
</dbReference>
<evidence type="ECO:0000256" key="8">
    <source>
        <dbReference type="ARBA" id="ARBA00022777"/>
    </source>
</evidence>
<keyword evidence="11" id="KW-0805">Transcription regulation</keyword>
<accession>A0A2H3NKY0</accession>
<dbReference type="InterPro" id="IPR036890">
    <property type="entry name" value="HATPase_C_sf"/>
</dbReference>
<reference evidence="21 22" key="1">
    <citation type="submission" date="2017-10" db="EMBL/GenBank/DDBJ databases">
        <title>Draft genome of Longimonas halophila.</title>
        <authorList>
            <person name="Goh K.M."/>
            <person name="Shamsir M.S."/>
            <person name="Lim S.W."/>
        </authorList>
    </citation>
    <scope>NUCLEOTIDE SEQUENCE [LARGE SCALE GENOMIC DNA]</scope>
    <source>
        <strain evidence="21 22">KCTC 42399</strain>
    </source>
</reference>
<feature type="region of interest" description="Disordered" evidence="16">
    <location>
        <begin position="1064"/>
        <end position="1137"/>
    </location>
</feature>
<comment type="caution">
    <text evidence="21">The sequence shown here is derived from an EMBL/GenBank/DDBJ whole genome shotgun (WGS) entry which is preliminary data.</text>
</comment>
<dbReference type="InterPro" id="IPR003594">
    <property type="entry name" value="HATPase_dom"/>
</dbReference>
<evidence type="ECO:0000256" key="1">
    <source>
        <dbReference type="ARBA" id="ARBA00000085"/>
    </source>
</evidence>
<dbReference type="FunFam" id="1.10.287.130:FF:000045">
    <property type="entry name" value="Two-component system sensor histidine kinase/response regulator"/>
    <property type="match status" value="1"/>
</dbReference>
<keyword evidence="10" id="KW-0902">Two-component regulatory system</keyword>
<evidence type="ECO:0000259" key="19">
    <source>
        <dbReference type="PROSITE" id="PS50109"/>
    </source>
</evidence>
<keyword evidence="8" id="KW-0418">Kinase</keyword>
<dbReference type="SUPFAM" id="SSF63829">
    <property type="entry name" value="Calcium-dependent phosphotriesterase"/>
    <property type="match status" value="1"/>
</dbReference>
<dbReference type="SMART" id="SM00448">
    <property type="entry name" value="REC"/>
    <property type="match status" value="1"/>
</dbReference>
<dbReference type="InterPro" id="IPR009057">
    <property type="entry name" value="Homeodomain-like_sf"/>
</dbReference>
<protein>
    <recommendedName>
        <fullName evidence="3">histidine kinase</fullName>
        <ecNumber evidence="3">2.7.13.3</ecNumber>
    </recommendedName>
</protein>
<gene>
    <name evidence="21" type="ORF">CRI93_13985</name>
</gene>
<dbReference type="Pfam" id="PF02518">
    <property type="entry name" value="HATPase_c"/>
    <property type="match status" value="1"/>
</dbReference>
<dbReference type="GO" id="GO:0043565">
    <property type="term" value="F:sequence-specific DNA binding"/>
    <property type="evidence" value="ECO:0007669"/>
    <property type="project" value="InterPro"/>
</dbReference>
<dbReference type="PRINTS" id="PR00344">
    <property type="entry name" value="BCTRLSENSOR"/>
</dbReference>
<dbReference type="InterPro" id="IPR013783">
    <property type="entry name" value="Ig-like_fold"/>
</dbReference>
<evidence type="ECO:0000256" key="3">
    <source>
        <dbReference type="ARBA" id="ARBA00012438"/>
    </source>
</evidence>
<dbReference type="CDD" id="cd00082">
    <property type="entry name" value="HisKA"/>
    <property type="match status" value="1"/>
</dbReference>
<dbReference type="Gene3D" id="2.130.10.10">
    <property type="entry name" value="YVTN repeat-like/Quinoprotein amine dehydrogenase"/>
    <property type="match status" value="2"/>
</dbReference>
<evidence type="ECO:0000256" key="17">
    <source>
        <dbReference type="SAM" id="SignalP"/>
    </source>
</evidence>
<dbReference type="SUPFAM" id="SSF46689">
    <property type="entry name" value="Homeodomain-like"/>
    <property type="match status" value="1"/>
</dbReference>
<dbReference type="SUPFAM" id="SSF50998">
    <property type="entry name" value="Quinoprotein alcohol dehydrogenase-like"/>
    <property type="match status" value="1"/>
</dbReference>
<dbReference type="InterPro" id="IPR018062">
    <property type="entry name" value="HTH_AraC-typ_CS"/>
</dbReference>
<keyword evidence="17" id="KW-0732">Signal</keyword>
<name>A0A2H3NKY0_9BACT</name>
<dbReference type="Pfam" id="PF07495">
    <property type="entry name" value="Y_Y_Y"/>
    <property type="match status" value="1"/>
</dbReference>
<evidence type="ECO:0000256" key="2">
    <source>
        <dbReference type="ARBA" id="ARBA00004236"/>
    </source>
</evidence>
<dbReference type="GO" id="GO:0005886">
    <property type="term" value="C:plasma membrane"/>
    <property type="evidence" value="ECO:0007669"/>
    <property type="project" value="UniProtKB-SubCell"/>
</dbReference>
<organism evidence="21 22">
    <name type="scientific">Longimonas halophila</name>
    <dbReference type="NCBI Taxonomy" id="1469170"/>
    <lineage>
        <taxon>Bacteria</taxon>
        <taxon>Pseudomonadati</taxon>
        <taxon>Rhodothermota</taxon>
        <taxon>Rhodothermia</taxon>
        <taxon>Rhodothermales</taxon>
        <taxon>Salisaetaceae</taxon>
        <taxon>Longimonas</taxon>
    </lineage>
</organism>
<dbReference type="GO" id="GO:0003700">
    <property type="term" value="F:DNA-binding transcription factor activity"/>
    <property type="evidence" value="ECO:0007669"/>
    <property type="project" value="InterPro"/>
</dbReference>
<keyword evidence="9" id="KW-0067">ATP-binding</keyword>
<evidence type="ECO:0000259" key="18">
    <source>
        <dbReference type="PROSITE" id="PS01124"/>
    </source>
</evidence>
<dbReference type="Gene3D" id="1.10.287.130">
    <property type="match status" value="1"/>
</dbReference>
<dbReference type="SUPFAM" id="SSF47384">
    <property type="entry name" value="Homodimeric domain of signal transducing histidine kinase"/>
    <property type="match status" value="1"/>
</dbReference>
<evidence type="ECO:0000313" key="22">
    <source>
        <dbReference type="Proteomes" id="UP000221024"/>
    </source>
</evidence>
<dbReference type="Gene3D" id="2.60.40.10">
    <property type="entry name" value="Immunoglobulins"/>
    <property type="match status" value="1"/>
</dbReference>
<dbReference type="PANTHER" id="PTHR43547:SF2">
    <property type="entry name" value="HYBRID SIGNAL TRANSDUCTION HISTIDINE KINASE C"/>
    <property type="match status" value="1"/>
</dbReference>
<evidence type="ECO:0000256" key="10">
    <source>
        <dbReference type="ARBA" id="ARBA00023012"/>
    </source>
</evidence>
<dbReference type="Proteomes" id="UP000221024">
    <property type="component" value="Unassembled WGS sequence"/>
</dbReference>
<proteinExistence type="predicted"/>
<dbReference type="Pfam" id="PF00512">
    <property type="entry name" value="HisKA"/>
    <property type="match status" value="1"/>
</dbReference>
<evidence type="ECO:0000256" key="7">
    <source>
        <dbReference type="ARBA" id="ARBA00022741"/>
    </source>
</evidence>
<keyword evidence="7" id="KW-0547">Nucleotide-binding</keyword>
<dbReference type="Gene3D" id="3.30.565.10">
    <property type="entry name" value="Histidine kinase-like ATPase, C-terminal domain"/>
    <property type="match status" value="1"/>
</dbReference>
<dbReference type="SUPFAM" id="SSF55874">
    <property type="entry name" value="ATPase domain of HSP90 chaperone/DNA topoisomerase II/histidine kinase"/>
    <property type="match status" value="1"/>
</dbReference>
<comment type="subcellular location">
    <subcellularLocation>
        <location evidence="2">Cell membrane</location>
    </subcellularLocation>
</comment>
<evidence type="ECO:0000256" key="4">
    <source>
        <dbReference type="ARBA" id="ARBA00022475"/>
    </source>
</evidence>
<dbReference type="PROSITE" id="PS01124">
    <property type="entry name" value="HTH_ARAC_FAMILY_2"/>
    <property type="match status" value="1"/>
</dbReference>
<comment type="catalytic activity">
    <reaction evidence="1">
        <text>ATP + protein L-histidine = ADP + protein N-phospho-L-histidine.</text>
        <dbReference type="EC" id="2.7.13.3"/>
    </reaction>
</comment>
<dbReference type="CDD" id="cd16922">
    <property type="entry name" value="HATPase_EvgS-ArcB-TorS-like"/>
    <property type="match status" value="1"/>
</dbReference>
<dbReference type="InterPro" id="IPR004358">
    <property type="entry name" value="Sig_transdc_His_kin-like_C"/>
</dbReference>
<evidence type="ECO:0000259" key="20">
    <source>
        <dbReference type="PROSITE" id="PS50110"/>
    </source>
</evidence>
<sequence length="1403" mass="154099">MPLAVSTFACKVTRYSLVMLWCIGLWSPSAAAQQAPASQAHWMHPEAGMPLVETYAPETYGADAQNWMATQDDSDMLYVANTGGVLTFDGARWQLIPVSNRSIVRGLAQGADGRIYVGAQDELGYLNPTLQGLRYVSLRDHITEGPSDLGSIWSVQAVDDAVYFLTYNGLYRWSISNETMRYWAPPSEDTSFFPMTTIRDTAYVGTVQDGLFAVEGDSLQPLFSLPDAPNGSKQSIRAVAPYGSDQMLVSTSESYFYVHDGRTLQRLNVSFRDDIADALPYDLKRLSDGSYALATIGAGLFLFDAQGGLIRRFPFPQQPVLGVYEDHEGGLWVTLDSGIRRIDWNTPLSIFSGSFDDETITDVVRHNDTLTVSTNHGMGTVVPGSDPGTPATLQKHPPFTQIWNLHQDNAGDLLAGTAGDLIRWEGGDAREGFGLIESHGFRITAAPHAPNQLYVSTSRGLEHFERDDNAGWQHAGVLRDDIGNFSRPAWASDSTLWVGTRYSGVVRVTVDTQGRPVSTQQLTTDHGLPQGHVMPFRFGDTVLFSTEEGAHRFDSQTRQFYPVDGPPYVPGQTREPRILLAEDGTGRWWGNTGSGLGWWTRSGDDWTWQMRSLRRVAQSTVRAVRAEEEVVWIATSKGLVRYEPQADTLSAGTVRISSLSSLPADSTLRTTADSNTDTGRANPPAFDYAHHSVRLRYAAPSYTQPHTTEYRVRLVGLSDTWSNWTTSAQRDFTNLPPGAYTFEVQARTARSGPTSVTPYAFRILPPWYRTWWAYVLYVLGGLGLLAGVVQWRTHTLRRQQRYLESVVAERTTEISRKNEQLAQQAKRLRSLDEAKSQFFANISHELRTPLTLILGPVRQLLSKSGLASSVKHRLEGVQRNAERLLDMVQQLLELARLEAGTLTIAPQQCAVGRRLARHARTFTDLGRTRDLDIRVEHNGPPENAQPAYADLDYLEQVVANLMSNAIKFTPAGGHIVVRVDETASETRLLVSDTGIGIADEHHQTIFERFQQVDGSTTRRHDGAGIGLALTKDLVEAHGGRITVRSTPGEGATFTVILPRGRKALPERVRPNEDADAEASSEVDTQADGVPAAGTESDGAVPFVSSEPHRTGDTLAPVPENGTDGLSTAPPGPPTPSRAPLVLVVDDNADMRAYIRSILEEEFRIVEAKNGREGLALATSELPDLVLADVMMPGMDGMTLTRKLRDTPDTATIPVILVTARADTASEVRGLADGASDYITKPFDPDVLQMRVHGVMQWMQRLKRRLRAAPRSADANTTDTEADSASSDATPTPDEAMSEFEREARAIVRDNLTEPGFDVDDLAAAMAISRSTLYRRARTHEAPSPAALVRDVRMSTAHTLLEANEGTVTEVAYAVGYESLSSFSDQFRSHFGYPPSQVSTPAST</sequence>
<keyword evidence="22" id="KW-1185">Reference proteome</keyword>
<dbReference type="InterPro" id="IPR011123">
    <property type="entry name" value="Y_Y_Y"/>
</dbReference>
<keyword evidence="14" id="KW-0804">Transcription</keyword>
<evidence type="ECO:0000256" key="11">
    <source>
        <dbReference type="ARBA" id="ARBA00023015"/>
    </source>
</evidence>
<dbReference type="Gene3D" id="3.40.50.2300">
    <property type="match status" value="1"/>
</dbReference>
<evidence type="ECO:0000256" key="13">
    <source>
        <dbReference type="ARBA" id="ARBA00023136"/>
    </source>
</evidence>
<dbReference type="SMART" id="SM00342">
    <property type="entry name" value="HTH_ARAC"/>
    <property type="match status" value="1"/>
</dbReference>
<evidence type="ECO:0000313" key="21">
    <source>
        <dbReference type="EMBL" id="PEN05021.1"/>
    </source>
</evidence>
<dbReference type="Pfam" id="PF00072">
    <property type="entry name" value="Response_reg"/>
    <property type="match status" value="1"/>
</dbReference>
<dbReference type="SUPFAM" id="SSF52172">
    <property type="entry name" value="CheY-like"/>
    <property type="match status" value="1"/>
</dbReference>
<dbReference type="PROSITE" id="PS00041">
    <property type="entry name" value="HTH_ARAC_FAMILY_1"/>
    <property type="match status" value="1"/>
</dbReference>
<dbReference type="Pfam" id="PF12833">
    <property type="entry name" value="HTH_18"/>
    <property type="match status" value="1"/>
</dbReference>
<dbReference type="InterPro" id="IPR015943">
    <property type="entry name" value="WD40/YVTN_repeat-like_dom_sf"/>
</dbReference>
<feature type="modified residue" description="4-aspartylphosphate" evidence="15">
    <location>
        <position position="1188"/>
    </location>
</feature>
<feature type="chain" id="PRO_5013601631" description="histidine kinase" evidence="17">
    <location>
        <begin position="33"/>
        <end position="1403"/>
    </location>
</feature>
<dbReference type="InterPro" id="IPR003661">
    <property type="entry name" value="HisK_dim/P_dom"/>
</dbReference>
<dbReference type="OrthoDB" id="358279at2"/>
<feature type="signal peptide" evidence="17">
    <location>
        <begin position="1"/>
        <end position="32"/>
    </location>
</feature>
<evidence type="ECO:0000256" key="16">
    <source>
        <dbReference type="SAM" id="MobiDB-lite"/>
    </source>
</evidence>
<dbReference type="InterPro" id="IPR005467">
    <property type="entry name" value="His_kinase_dom"/>
</dbReference>
<feature type="compositionally biased region" description="Polar residues" evidence="16">
    <location>
        <begin position="1273"/>
        <end position="1289"/>
    </location>
</feature>
<evidence type="ECO:0000256" key="6">
    <source>
        <dbReference type="ARBA" id="ARBA00022679"/>
    </source>
</evidence>
<dbReference type="EMBL" id="PDEP01000017">
    <property type="protein sequence ID" value="PEN05021.1"/>
    <property type="molecule type" value="Genomic_DNA"/>
</dbReference>
<dbReference type="PROSITE" id="PS50110">
    <property type="entry name" value="RESPONSE_REGULATORY"/>
    <property type="match status" value="1"/>
</dbReference>
<dbReference type="PROSITE" id="PS50109">
    <property type="entry name" value="HIS_KIN"/>
    <property type="match status" value="1"/>
</dbReference>
<dbReference type="InterPro" id="IPR001789">
    <property type="entry name" value="Sig_transdc_resp-reg_receiver"/>
</dbReference>
<feature type="domain" description="HTH araC/xylS-type" evidence="18">
    <location>
        <begin position="1301"/>
        <end position="1400"/>
    </location>
</feature>
<evidence type="ECO:0000256" key="14">
    <source>
        <dbReference type="ARBA" id="ARBA00023163"/>
    </source>
</evidence>
<dbReference type="SMART" id="SM00388">
    <property type="entry name" value="HisKA"/>
    <property type="match status" value="1"/>
</dbReference>
<keyword evidence="4" id="KW-1003">Cell membrane</keyword>
<dbReference type="PANTHER" id="PTHR43547">
    <property type="entry name" value="TWO-COMPONENT HISTIDINE KINASE"/>
    <property type="match status" value="1"/>
</dbReference>
<dbReference type="InterPro" id="IPR011047">
    <property type="entry name" value="Quinoprotein_ADH-like_sf"/>
</dbReference>
<dbReference type="GO" id="GO:0000155">
    <property type="term" value="F:phosphorelay sensor kinase activity"/>
    <property type="evidence" value="ECO:0007669"/>
    <property type="project" value="InterPro"/>
</dbReference>
<feature type="domain" description="Histidine kinase" evidence="19">
    <location>
        <begin position="841"/>
        <end position="1061"/>
    </location>
</feature>
<dbReference type="Gene3D" id="1.10.10.60">
    <property type="entry name" value="Homeodomain-like"/>
    <property type="match status" value="1"/>
</dbReference>